<dbReference type="GO" id="GO:0016747">
    <property type="term" value="F:acyltransferase activity, transferring groups other than amino-acyl groups"/>
    <property type="evidence" value="ECO:0007669"/>
    <property type="project" value="TreeGrafter"/>
</dbReference>
<dbReference type="PANTHER" id="PTHR11802">
    <property type="entry name" value="SERINE PROTEASE FAMILY S10 SERINE CARBOXYPEPTIDASE"/>
    <property type="match status" value="1"/>
</dbReference>
<accession>A0AA41S141</accession>
<dbReference type="InterPro" id="IPR029058">
    <property type="entry name" value="AB_hydrolase_fold"/>
</dbReference>
<dbReference type="PANTHER" id="PTHR11802:SF29">
    <property type="entry name" value="SERINE CARBOXYPEPTIDASE-LIKE 19"/>
    <property type="match status" value="1"/>
</dbReference>
<keyword evidence="4" id="KW-1185">Reference proteome</keyword>
<dbReference type="AlphaFoldDB" id="A0AA41S141"/>
<feature type="chain" id="PRO_5041369641" evidence="2">
    <location>
        <begin position="30"/>
        <end position="144"/>
    </location>
</feature>
<feature type="non-terminal residue" evidence="3">
    <location>
        <position position="1"/>
    </location>
</feature>
<feature type="signal peptide" evidence="2">
    <location>
        <begin position="1"/>
        <end position="29"/>
    </location>
</feature>
<dbReference type="GO" id="GO:0006508">
    <property type="term" value="P:proteolysis"/>
    <property type="evidence" value="ECO:0007669"/>
    <property type="project" value="InterPro"/>
</dbReference>
<evidence type="ECO:0000313" key="4">
    <source>
        <dbReference type="Proteomes" id="UP001177140"/>
    </source>
</evidence>
<dbReference type="SUPFAM" id="SSF53474">
    <property type="entry name" value="alpha/beta-Hydrolases"/>
    <property type="match status" value="1"/>
</dbReference>
<organism evidence="3 4">
    <name type="scientific">Papaver nudicaule</name>
    <name type="common">Iceland poppy</name>
    <dbReference type="NCBI Taxonomy" id="74823"/>
    <lineage>
        <taxon>Eukaryota</taxon>
        <taxon>Viridiplantae</taxon>
        <taxon>Streptophyta</taxon>
        <taxon>Embryophyta</taxon>
        <taxon>Tracheophyta</taxon>
        <taxon>Spermatophyta</taxon>
        <taxon>Magnoliopsida</taxon>
        <taxon>Ranunculales</taxon>
        <taxon>Papaveraceae</taxon>
        <taxon>Papaveroideae</taxon>
        <taxon>Papaver</taxon>
    </lineage>
</organism>
<sequence length="144" mass="15820">MLRCIFNHVDSHLFYVSFLLLISLNASEAVTSSSSSSSSSPSTVKYLPGFSGPLPFHLETGYISVSNNSVSNSNDGDEDVELFYYFVKSERKPEEDPIVFWFTGGPVCSSLSGLLFEIGPLNIDEDGYVGGLPNLVLNKYSWTK</sequence>
<dbReference type="Proteomes" id="UP001177140">
    <property type="component" value="Unassembled WGS sequence"/>
</dbReference>
<comment type="similarity">
    <text evidence="1">Belongs to the peptidase S10 family.</text>
</comment>
<name>A0AA41S141_PAPNU</name>
<gene>
    <name evidence="3" type="ORF">MKW94_007663</name>
</gene>
<dbReference type="GO" id="GO:0019748">
    <property type="term" value="P:secondary metabolic process"/>
    <property type="evidence" value="ECO:0007669"/>
    <property type="project" value="TreeGrafter"/>
</dbReference>
<keyword evidence="2" id="KW-0732">Signal</keyword>
<dbReference type="InterPro" id="IPR001563">
    <property type="entry name" value="Peptidase_S10"/>
</dbReference>
<dbReference type="Gene3D" id="3.40.50.1820">
    <property type="entry name" value="alpha/beta hydrolase"/>
    <property type="match status" value="1"/>
</dbReference>
<reference evidence="3" key="1">
    <citation type="submission" date="2022-03" db="EMBL/GenBank/DDBJ databases">
        <title>A functionally conserved STORR gene fusion in Papaver species that diverged 16.8 million years ago.</title>
        <authorList>
            <person name="Catania T."/>
        </authorList>
    </citation>
    <scope>NUCLEOTIDE SEQUENCE</scope>
    <source>
        <strain evidence="3">S-191538</strain>
    </source>
</reference>
<evidence type="ECO:0000256" key="1">
    <source>
        <dbReference type="ARBA" id="ARBA00009431"/>
    </source>
</evidence>
<evidence type="ECO:0000313" key="3">
    <source>
        <dbReference type="EMBL" id="MCL7024418.1"/>
    </source>
</evidence>
<protein>
    <submittedName>
        <fullName evidence="3">Uncharacterized protein</fullName>
    </submittedName>
</protein>
<dbReference type="EMBL" id="JAJJMA010034272">
    <property type="protein sequence ID" value="MCL7024418.1"/>
    <property type="molecule type" value="Genomic_DNA"/>
</dbReference>
<dbReference type="GO" id="GO:0004185">
    <property type="term" value="F:serine-type carboxypeptidase activity"/>
    <property type="evidence" value="ECO:0007669"/>
    <property type="project" value="InterPro"/>
</dbReference>
<evidence type="ECO:0000256" key="2">
    <source>
        <dbReference type="SAM" id="SignalP"/>
    </source>
</evidence>
<comment type="caution">
    <text evidence="3">The sequence shown here is derived from an EMBL/GenBank/DDBJ whole genome shotgun (WGS) entry which is preliminary data.</text>
</comment>
<dbReference type="Pfam" id="PF00450">
    <property type="entry name" value="Peptidase_S10"/>
    <property type="match status" value="1"/>
</dbReference>
<proteinExistence type="inferred from homology"/>